<keyword evidence="2" id="KW-1185">Reference proteome</keyword>
<dbReference type="InterPro" id="IPR027417">
    <property type="entry name" value="P-loop_NTPase"/>
</dbReference>
<dbReference type="Proteomes" id="UP000518752">
    <property type="component" value="Unassembled WGS sequence"/>
</dbReference>
<dbReference type="SUPFAM" id="SSF52540">
    <property type="entry name" value="P-loop containing nucleoside triphosphate hydrolases"/>
    <property type="match status" value="1"/>
</dbReference>
<proteinExistence type="predicted"/>
<sequence length="306" mass="34371">MTLPPAASHISNHILSQLSKYPCKNPLFVAVQGPQGSGKSFLTDLVCSHLTRSPHNLNVVVLSVDDLYLTHDGLASLAQQHPDNPLWRGRGQPGTHDIELGLDVLKQLREGMKGRELPRFEKSLFNGEGDRLPIDGTGMVVDPPVDVFIMEGWLMGFHPISAQELDARWNGIWAQERRLLNLDDRVVGAKDNIRAVNEALTQYVELWNFFDIFIKLEATSLPGSHSSLSTIYKWRLQQEHYMKARNGGRGMTDEAVKLFVDRYIPGYVFFADGILTGNGQSLPRWSGQSLRIRIDEKRDVIAVEGF</sequence>
<name>A0A8H5I1D2_9AGAR</name>
<comment type="caution">
    <text evidence="1">The sequence shown here is derived from an EMBL/GenBank/DDBJ whole genome shotgun (WGS) entry which is preliminary data.</text>
</comment>
<reference evidence="1 2" key="1">
    <citation type="journal article" date="2020" name="ISME J.">
        <title>Uncovering the hidden diversity of litter-decomposition mechanisms in mushroom-forming fungi.</title>
        <authorList>
            <person name="Floudas D."/>
            <person name="Bentzer J."/>
            <person name="Ahren D."/>
            <person name="Johansson T."/>
            <person name="Persson P."/>
            <person name="Tunlid A."/>
        </authorList>
    </citation>
    <scope>NUCLEOTIDE SEQUENCE [LARGE SCALE GENOMIC DNA]</scope>
    <source>
        <strain evidence="1 2">CBS 406.79</strain>
    </source>
</reference>
<organism evidence="1 2">
    <name type="scientific">Collybiopsis confluens</name>
    <dbReference type="NCBI Taxonomy" id="2823264"/>
    <lineage>
        <taxon>Eukaryota</taxon>
        <taxon>Fungi</taxon>
        <taxon>Dikarya</taxon>
        <taxon>Basidiomycota</taxon>
        <taxon>Agaricomycotina</taxon>
        <taxon>Agaricomycetes</taxon>
        <taxon>Agaricomycetidae</taxon>
        <taxon>Agaricales</taxon>
        <taxon>Marasmiineae</taxon>
        <taxon>Omphalotaceae</taxon>
        <taxon>Collybiopsis</taxon>
    </lineage>
</organism>
<dbReference type="AlphaFoldDB" id="A0A8H5I1D2"/>
<protein>
    <recommendedName>
        <fullName evidence="3">P-loop containing nucleoside triphosphate hydrolase protein</fullName>
    </recommendedName>
</protein>
<dbReference type="EMBL" id="JAACJN010000002">
    <property type="protein sequence ID" value="KAF5393363.1"/>
    <property type="molecule type" value="Genomic_DNA"/>
</dbReference>
<evidence type="ECO:0000313" key="2">
    <source>
        <dbReference type="Proteomes" id="UP000518752"/>
    </source>
</evidence>
<accession>A0A8H5I1D2</accession>
<gene>
    <name evidence="1" type="ORF">D9757_000523</name>
</gene>
<evidence type="ECO:0008006" key="3">
    <source>
        <dbReference type="Google" id="ProtNLM"/>
    </source>
</evidence>
<evidence type="ECO:0000313" key="1">
    <source>
        <dbReference type="EMBL" id="KAF5393363.1"/>
    </source>
</evidence>
<dbReference type="PANTHER" id="PTHR10285">
    <property type="entry name" value="URIDINE KINASE"/>
    <property type="match status" value="1"/>
</dbReference>
<dbReference type="OrthoDB" id="347435at2759"/>
<dbReference type="Gene3D" id="3.40.50.300">
    <property type="entry name" value="P-loop containing nucleotide triphosphate hydrolases"/>
    <property type="match status" value="1"/>
</dbReference>